<dbReference type="AlphaFoldDB" id="A0A1G2Q759"/>
<evidence type="ECO:0000313" key="2">
    <source>
        <dbReference type="EMBL" id="OHA55741.1"/>
    </source>
</evidence>
<proteinExistence type="predicted"/>
<gene>
    <name evidence="2" type="ORF">A2429_00450</name>
</gene>
<evidence type="ECO:0000256" key="1">
    <source>
        <dbReference type="SAM" id="MobiDB-lite"/>
    </source>
</evidence>
<organism evidence="2 3">
    <name type="scientific">Candidatus Veblenbacteria bacterium RIFOXYC1_FULL_42_9</name>
    <dbReference type="NCBI Taxonomy" id="1802427"/>
    <lineage>
        <taxon>Bacteria</taxon>
        <taxon>Candidatus Vebleniibacteriota</taxon>
    </lineage>
</organism>
<evidence type="ECO:0000313" key="3">
    <source>
        <dbReference type="Proteomes" id="UP000178199"/>
    </source>
</evidence>
<sequence length="138" mass="15588">MNESPTGFNPEDQSQPEQEDDEQYAQWMADHPEVEIPPEDRRECGPEITEFEGLIAAFESVHSLAELHLIINLTAEEAPQHSVREAARAELGPIVAKLNVLKKETNISLDKCEELKAQYMRLSRAVGIINNNTVDHNR</sequence>
<comment type="caution">
    <text evidence="2">The sequence shown here is derived from an EMBL/GenBank/DDBJ whole genome shotgun (WGS) entry which is preliminary data.</text>
</comment>
<dbReference type="EMBL" id="MHTD01000024">
    <property type="protein sequence ID" value="OHA55741.1"/>
    <property type="molecule type" value="Genomic_DNA"/>
</dbReference>
<accession>A0A1G2Q759</accession>
<protein>
    <submittedName>
        <fullName evidence="2">Uncharacterized protein</fullName>
    </submittedName>
</protein>
<name>A0A1G2Q759_9BACT</name>
<dbReference type="Proteomes" id="UP000178199">
    <property type="component" value="Unassembled WGS sequence"/>
</dbReference>
<feature type="region of interest" description="Disordered" evidence="1">
    <location>
        <begin position="1"/>
        <end position="26"/>
    </location>
</feature>
<reference evidence="2 3" key="1">
    <citation type="journal article" date="2016" name="Nat. Commun.">
        <title>Thousands of microbial genomes shed light on interconnected biogeochemical processes in an aquifer system.</title>
        <authorList>
            <person name="Anantharaman K."/>
            <person name="Brown C.T."/>
            <person name="Hug L.A."/>
            <person name="Sharon I."/>
            <person name="Castelle C.J."/>
            <person name="Probst A.J."/>
            <person name="Thomas B.C."/>
            <person name="Singh A."/>
            <person name="Wilkins M.J."/>
            <person name="Karaoz U."/>
            <person name="Brodie E.L."/>
            <person name="Williams K.H."/>
            <person name="Hubbard S.S."/>
            <person name="Banfield J.F."/>
        </authorList>
    </citation>
    <scope>NUCLEOTIDE SEQUENCE [LARGE SCALE GENOMIC DNA]</scope>
</reference>